<evidence type="ECO:0000256" key="1">
    <source>
        <dbReference type="ARBA" id="ARBA00004141"/>
    </source>
</evidence>
<dbReference type="SUPFAM" id="SSF103473">
    <property type="entry name" value="MFS general substrate transporter"/>
    <property type="match status" value="1"/>
</dbReference>
<keyword evidence="4 5" id="KW-0472">Membrane</keyword>
<dbReference type="Proteomes" id="UP000024332">
    <property type="component" value="Unassembled WGS sequence"/>
</dbReference>
<evidence type="ECO:0000256" key="2">
    <source>
        <dbReference type="ARBA" id="ARBA00022692"/>
    </source>
</evidence>
<feature type="transmembrane region" description="Helical" evidence="5">
    <location>
        <begin position="266"/>
        <end position="286"/>
    </location>
</feature>
<dbReference type="EMBL" id="JFZT01000012">
    <property type="protein sequence ID" value="EZQ11726.1"/>
    <property type="molecule type" value="Genomic_DNA"/>
</dbReference>
<dbReference type="InterPro" id="IPR036259">
    <property type="entry name" value="MFS_trans_sf"/>
</dbReference>
<keyword evidence="2 5" id="KW-0812">Transmembrane</keyword>
<dbReference type="InterPro" id="IPR005829">
    <property type="entry name" value="Sugar_transporter_CS"/>
</dbReference>
<reference evidence="7 8" key="1">
    <citation type="submission" date="2014-03" db="EMBL/GenBank/DDBJ databases">
        <title>Draft genome sequence of the novel thermoacidophilic archaea Acidianus copahuensis ALE1 strain, isolated from Copahue volcanic area in Neuquen Argentina.</title>
        <authorList>
            <person name="Urbieta M.S."/>
            <person name="Rascovan N."/>
            <person name="Castro C."/>
            <person name="Revale S."/>
            <person name="Giaveno M.A."/>
            <person name="Vazquez M.P."/>
            <person name="Donati E.R."/>
        </authorList>
    </citation>
    <scope>NUCLEOTIDE SEQUENCE [LARGE SCALE GENOMIC DNA]</scope>
    <source>
        <strain evidence="7 8">ALE1</strain>
    </source>
</reference>
<evidence type="ECO:0000256" key="4">
    <source>
        <dbReference type="ARBA" id="ARBA00023136"/>
    </source>
</evidence>
<evidence type="ECO:0000313" key="7">
    <source>
        <dbReference type="EMBL" id="EZQ11726.1"/>
    </source>
</evidence>
<gene>
    <name evidence="7" type="ORF">CM19_00655</name>
</gene>
<keyword evidence="8" id="KW-1185">Reference proteome</keyword>
<comment type="caution">
    <text evidence="7">The sequence shown here is derived from an EMBL/GenBank/DDBJ whole genome shotgun (WGS) entry which is preliminary data.</text>
</comment>
<dbReference type="PROSITE" id="PS50850">
    <property type="entry name" value="MFS"/>
    <property type="match status" value="1"/>
</dbReference>
<feature type="transmembrane region" description="Helical" evidence="5">
    <location>
        <begin position="168"/>
        <end position="186"/>
    </location>
</feature>
<dbReference type="GO" id="GO:0005886">
    <property type="term" value="C:plasma membrane"/>
    <property type="evidence" value="ECO:0007669"/>
    <property type="project" value="TreeGrafter"/>
</dbReference>
<accession>A0A031LV88</accession>
<evidence type="ECO:0000256" key="5">
    <source>
        <dbReference type="SAM" id="Phobius"/>
    </source>
</evidence>
<dbReference type="PROSITE" id="PS00217">
    <property type="entry name" value="SUGAR_TRANSPORT_2"/>
    <property type="match status" value="1"/>
</dbReference>
<dbReference type="InterPro" id="IPR003663">
    <property type="entry name" value="Sugar/inositol_transpt"/>
</dbReference>
<evidence type="ECO:0000313" key="8">
    <source>
        <dbReference type="Proteomes" id="UP000024332"/>
    </source>
</evidence>
<dbReference type="PANTHER" id="PTHR23508:SF10">
    <property type="entry name" value="CARBOXYLIC ACID TRANSPORTER PROTEIN HOMOLOG"/>
    <property type="match status" value="1"/>
</dbReference>
<dbReference type="PANTHER" id="PTHR23508">
    <property type="entry name" value="CARBOXYLIC ACID TRANSPORTER PROTEIN HOMOLOG"/>
    <property type="match status" value="1"/>
</dbReference>
<comment type="subcellular location">
    <subcellularLocation>
        <location evidence="1">Membrane</location>
        <topology evidence="1">Multi-pass membrane protein</topology>
    </subcellularLocation>
</comment>
<dbReference type="PRINTS" id="PR00171">
    <property type="entry name" value="SUGRTRNSPORT"/>
</dbReference>
<feature type="transmembrane region" description="Helical" evidence="5">
    <location>
        <begin position="52"/>
        <end position="72"/>
    </location>
</feature>
<sequence>MVYFENLPLSTKLKAFFLSSAGFLLDGYDLSVISFAATFILKEFSLSTLEYGLLLASSLAGMIPGSILFGWLSDKMGRSKLMGLDLILFLVFGITSAISQNFLELFISRFLLGIGIGGDYPISSTLMSEMSPSKSRGRYLTGSVAMYWIGSGLSGLITLIFLPFGPYFWRYVFAIGGIISLPIIILRLRLSESPRWLVSVGKIKTDEVPDPEIENKGVKGFMDLFRGKILKITLFVTTVWFLFDVASYGIGLYYPYLLKEFAFPSSYEVILGTLAIAGAAVIGYMIAEIMIDSLGRRVVLLVGLGSMSFLLYLGGLYHILGPVLVPYFMSFVALEQWAGAVTLFYPTELFPTPIRSTGQGFATSFSRVGAVLGVVYFPQIDKILGFSNSLIFFGSVCLVALIISILMSKETAKIPLELTSEGLK</sequence>
<evidence type="ECO:0000259" key="6">
    <source>
        <dbReference type="PROSITE" id="PS50850"/>
    </source>
</evidence>
<dbReference type="Pfam" id="PF00083">
    <property type="entry name" value="Sugar_tr"/>
    <property type="match status" value="1"/>
</dbReference>
<dbReference type="STRING" id="1160895.CM19_00655"/>
<dbReference type="Gene3D" id="1.20.1250.20">
    <property type="entry name" value="MFS general substrate transporter like domains"/>
    <property type="match status" value="1"/>
</dbReference>
<keyword evidence="3 5" id="KW-1133">Transmembrane helix</keyword>
<dbReference type="RefSeq" id="WP_048098510.1">
    <property type="nucleotide sequence ID" value="NZ_JFZT01000012.1"/>
</dbReference>
<dbReference type="GO" id="GO:0046943">
    <property type="term" value="F:carboxylic acid transmembrane transporter activity"/>
    <property type="evidence" value="ECO:0007669"/>
    <property type="project" value="TreeGrafter"/>
</dbReference>
<feature type="transmembrane region" description="Helical" evidence="5">
    <location>
        <begin position="139"/>
        <end position="162"/>
    </location>
</feature>
<dbReference type="InterPro" id="IPR020846">
    <property type="entry name" value="MFS_dom"/>
</dbReference>
<feature type="domain" description="Major facilitator superfamily (MFS) profile" evidence="6">
    <location>
        <begin position="15"/>
        <end position="412"/>
    </location>
</feature>
<dbReference type="InterPro" id="IPR005828">
    <property type="entry name" value="MFS_sugar_transport-like"/>
</dbReference>
<organism evidence="7 8">
    <name type="scientific">Candidatus Acidianus copahuensis</name>
    <dbReference type="NCBI Taxonomy" id="1160895"/>
    <lineage>
        <taxon>Archaea</taxon>
        <taxon>Thermoproteota</taxon>
        <taxon>Thermoprotei</taxon>
        <taxon>Sulfolobales</taxon>
        <taxon>Sulfolobaceae</taxon>
        <taxon>Acidianus</taxon>
    </lineage>
</organism>
<feature type="transmembrane region" description="Helical" evidence="5">
    <location>
        <begin position="84"/>
        <end position="103"/>
    </location>
</feature>
<proteinExistence type="predicted"/>
<feature type="transmembrane region" description="Helical" evidence="5">
    <location>
        <begin position="298"/>
        <end position="319"/>
    </location>
</feature>
<evidence type="ECO:0000256" key="3">
    <source>
        <dbReference type="ARBA" id="ARBA00022989"/>
    </source>
</evidence>
<dbReference type="OrthoDB" id="117970at2157"/>
<protein>
    <submittedName>
        <fullName evidence="7">MFS transporter</fullName>
    </submittedName>
</protein>
<feature type="transmembrane region" description="Helical" evidence="5">
    <location>
        <begin position="232"/>
        <end position="254"/>
    </location>
</feature>
<name>A0A031LV88_9CREN</name>
<dbReference type="AlphaFoldDB" id="A0A031LV88"/>
<feature type="transmembrane region" description="Helical" evidence="5">
    <location>
        <begin position="383"/>
        <end position="406"/>
    </location>
</feature>